<dbReference type="InterPro" id="IPR006797">
    <property type="entry name" value="PRELI/MSF1_dom"/>
</dbReference>
<proteinExistence type="predicted"/>
<dbReference type="Proteomes" id="UP001174909">
    <property type="component" value="Unassembled WGS sequence"/>
</dbReference>
<organism evidence="2 3">
    <name type="scientific">Geodia barretti</name>
    <name type="common">Barrett's horny sponge</name>
    <dbReference type="NCBI Taxonomy" id="519541"/>
    <lineage>
        <taxon>Eukaryota</taxon>
        <taxon>Metazoa</taxon>
        <taxon>Porifera</taxon>
        <taxon>Demospongiae</taxon>
        <taxon>Heteroscleromorpha</taxon>
        <taxon>Tetractinellida</taxon>
        <taxon>Astrophorina</taxon>
        <taxon>Geodiidae</taxon>
        <taxon>Geodia</taxon>
    </lineage>
</organism>
<protein>
    <recommendedName>
        <fullName evidence="1">PRELI/MSF1 domain-containing protein</fullName>
    </recommendedName>
</protein>
<evidence type="ECO:0000313" key="2">
    <source>
        <dbReference type="EMBL" id="CAI8032570.1"/>
    </source>
</evidence>
<dbReference type="AlphaFoldDB" id="A0AA35SM10"/>
<gene>
    <name evidence="2" type="ORF">GBAR_LOCUS18410</name>
</gene>
<sequence>MMAASPIMSPTLSCSTHMPRTVLCQTARVSVHGVPLLGDLLERLFIHNYSSTVSNGRRGVEFVAQRILEETSLEPN</sequence>
<reference evidence="2" key="1">
    <citation type="submission" date="2023-03" db="EMBL/GenBank/DDBJ databases">
        <authorList>
            <person name="Steffen K."/>
            <person name="Cardenas P."/>
        </authorList>
    </citation>
    <scope>NUCLEOTIDE SEQUENCE</scope>
</reference>
<evidence type="ECO:0000313" key="3">
    <source>
        <dbReference type="Proteomes" id="UP001174909"/>
    </source>
</evidence>
<evidence type="ECO:0000259" key="1">
    <source>
        <dbReference type="PROSITE" id="PS50904"/>
    </source>
</evidence>
<accession>A0AA35SM10</accession>
<feature type="domain" description="PRELI/MSF1" evidence="1">
    <location>
        <begin position="1"/>
        <end position="72"/>
    </location>
</feature>
<dbReference type="PROSITE" id="PS50904">
    <property type="entry name" value="PRELI_MSF1"/>
    <property type="match status" value="1"/>
</dbReference>
<name>A0AA35SM10_GEOBA</name>
<keyword evidence="3" id="KW-1185">Reference proteome</keyword>
<dbReference type="EMBL" id="CASHTH010002610">
    <property type="protein sequence ID" value="CAI8032570.1"/>
    <property type="molecule type" value="Genomic_DNA"/>
</dbReference>
<comment type="caution">
    <text evidence="2">The sequence shown here is derived from an EMBL/GenBank/DDBJ whole genome shotgun (WGS) entry which is preliminary data.</text>
</comment>